<dbReference type="CDD" id="cd08570">
    <property type="entry name" value="GDPD_YPL206cp_fungi"/>
    <property type="match status" value="1"/>
</dbReference>
<dbReference type="SUPFAM" id="SSF51695">
    <property type="entry name" value="PLC-like phosphodiesterases"/>
    <property type="match status" value="1"/>
</dbReference>
<name>A0A8E0QHH5_9EURO</name>
<evidence type="ECO:0000259" key="2">
    <source>
        <dbReference type="PROSITE" id="PS51704"/>
    </source>
</evidence>
<reference evidence="3" key="2">
    <citation type="submission" date="2021-01" db="EMBL/GenBank/DDBJ databases">
        <title>Pan-genome distribution and transcriptional activeness of fungal secondary metabolism genes in Aspergillus section Fumigati.</title>
        <authorList>
            <person name="Takahashi H."/>
            <person name="Umemura M."/>
            <person name="Ninomiya A."/>
            <person name="Kusuya Y."/>
            <person name="Urayama S."/>
            <person name="Shimizu M."/>
            <person name="Watanabe A."/>
            <person name="Kamei K."/>
            <person name="Yaguchi T."/>
            <person name="Hagiwara D."/>
        </authorList>
    </citation>
    <scope>NUCLEOTIDE SEQUENCE</scope>
    <source>
        <strain evidence="3">IFM 46973</strain>
    </source>
</reference>
<dbReference type="Gene3D" id="3.20.20.190">
    <property type="entry name" value="Phosphatidylinositol (PI) phosphodiesterase"/>
    <property type="match status" value="1"/>
</dbReference>
<accession>A0A8E0QHH5</accession>
<evidence type="ECO:0000313" key="4">
    <source>
        <dbReference type="Proteomes" id="UP000036893"/>
    </source>
</evidence>
<dbReference type="InterPro" id="IPR030395">
    <property type="entry name" value="GP_PDE_dom"/>
</dbReference>
<evidence type="ECO:0000313" key="3">
    <source>
        <dbReference type="EMBL" id="GIC84393.1"/>
    </source>
</evidence>
<gene>
    <name evidence="3" type="ORF">Aud_000209</name>
</gene>
<sequence>MNPASKPKPQTIAHRGKTKHPTAANSRSSHYPENTLESFRAAAAAGCDAIETDLRVSSDGVIVLCHDRSLERVYGVKRFVDECTWEELQTLKTAQAPHVRMPRLVDFLQLLCEPGWERMWVVLDIKLGNLPERIIPLLAEAFESVASATPWSARVVLGCWSAAFFPLCESYLPGFETALICFDLWYASRVLRGSPASVNVNQKVLMGMGRGFLEEARAAGRRVFVWTVNEPSLMRWSIERGVDGVITDDPGRCRAMVLDAVKGASPSGMRHDERVTVSQRAQAWAVSLLVVMFGWLFRRKFLYKLEKRDKGE</sequence>
<dbReference type="GO" id="GO:0006629">
    <property type="term" value="P:lipid metabolic process"/>
    <property type="evidence" value="ECO:0007669"/>
    <property type="project" value="InterPro"/>
</dbReference>
<evidence type="ECO:0000256" key="1">
    <source>
        <dbReference type="SAM" id="MobiDB-lite"/>
    </source>
</evidence>
<organism evidence="3 4">
    <name type="scientific">Aspergillus udagawae</name>
    <dbReference type="NCBI Taxonomy" id="91492"/>
    <lineage>
        <taxon>Eukaryota</taxon>
        <taxon>Fungi</taxon>
        <taxon>Dikarya</taxon>
        <taxon>Ascomycota</taxon>
        <taxon>Pezizomycotina</taxon>
        <taxon>Eurotiomycetes</taxon>
        <taxon>Eurotiomycetidae</taxon>
        <taxon>Eurotiales</taxon>
        <taxon>Aspergillaceae</taxon>
        <taxon>Aspergillus</taxon>
        <taxon>Aspergillus subgen. Fumigati</taxon>
    </lineage>
</organism>
<protein>
    <recommendedName>
        <fullName evidence="2">GP-PDE domain-containing protein</fullName>
    </recommendedName>
</protein>
<dbReference type="PANTHER" id="PTHR43805:SF1">
    <property type="entry name" value="GP-PDE DOMAIN-CONTAINING PROTEIN"/>
    <property type="match status" value="1"/>
</dbReference>
<dbReference type="Proteomes" id="UP000036893">
    <property type="component" value="Unassembled WGS sequence"/>
</dbReference>
<dbReference type="Pfam" id="PF03009">
    <property type="entry name" value="GDPD"/>
    <property type="match status" value="1"/>
</dbReference>
<dbReference type="InterPro" id="IPR017946">
    <property type="entry name" value="PLC-like_Pdiesterase_TIM-brl"/>
</dbReference>
<dbReference type="RefSeq" id="XP_043141659.1">
    <property type="nucleotide sequence ID" value="XM_043285724.1"/>
</dbReference>
<dbReference type="AlphaFoldDB" id="A0A8E0QHH5"/>
<proteinExistence type="predicted"/>
<feature type="domain" description="GP-PDE" evidence="2">
    <location>
        <begin position="9"/>
        <end position="257"/>
    </location>
</feature>
<dbReference type="PROSITE" id="PS51704">
    <property type="entry name" value="GP_PDE"/>
    <property type="match status" value="1"/>
</dbReference>
<reference evidence="3" key="1">
    <citation type="journal article" date="2015" name="Genome Announc.">
        <title>Draft Genome Sequence of the Pathogenic Filamentous Fungus Aspergillus udagawae Strain IFM 46973T.</title>
        <authorList>
            <person name="Kusuya Y."/>
            <person name="Takahashi-Nakaguchi A."/>
            <person name="Takahashi H."/>
            <person name="Yaguchi T."/>
        </authorList>
    </citation>
    <scope>NUCLEOTIDE SEQUENCE</scope>
    <source>
        <strain evidence="3">IFM 46973</strain>
    </source>
</reference>
<dbReference type="PANTHER" id="PTHR43805">
    <property type="entry name" value="GLYCEROPHOSPHORYL DIESTER PHOSPHODIESTERASE"/>
    <property type="match status" value="1"/>
</dbReference>
<dbReference type="EMBL" id="BBXM02000001">
    <property type="protein sequence ID" value="GIC84393.1"/>
    <property type="molecule type" value="Genomic_DNA"/>
</dbReference>
<comment type="caution">
    <text evidence="3">The sequence shown here is derived from an EMBL/GenBank/DDBJ whole genome shotgun (WGS) entry which is preliminary data.</text>
</comment>
<dbReference type="GeneID" id="66987685"/>
<feature type="region of interest" description="Disordered" evidence="1">
    <location>
        <begin position="1"/>
        <end position="31"/>
    </location>
</feature>
<dbReference type="GO" id="GO:0008081">
    <property type="term" value="F:phosphoric diester hydrolase activity"/>
    <property type="evidence" value="ECO:0007669"/>
    <property type="project" value="InterPro"/>
</dbReference>